<dbReference type="InterPro" id="IPR027806">
    <property type="entry name" value="HARBI1_dom"/>
</dbReference>
<gene>
    <name evidence="5" type="ORF">GA0074696_6024</name>
</gene>
<organism evidence="5 6">
    <name type="scientific">Micromonospora purpureochromogenes</name>
    <dbReference type="NCBI Taxonomy" id="47872"/>
    <lineage>
        <taxon>Bacteria</taxon>
        <taxon>Bacillati</taxon>
        <taxon>Actinomycetota</taxon>
        <taxon>Actinomycetes</taxon>
        <taxon>Micromonosporales</taxon>
        <taxon>Micromonosporaceae</taxon>
        <taxon>Micromonospora</taxon>
    </lineage>
</organism>
<accession>A0A1C5AH73</accession>
<dbReference type="GO" id="GO:0004519">
    <property type="term" value="F:endonuclease activity"/>
    <property type="evidence" value="ECO:0007669"/>
    <property type="project" value="UniProtKB-KW"/>
</dbReference>
<dbReference type="Pfam" id="PF13613">
    <property type="entry name" value="HTH_Tnp_4"/>
    <property type="match status" value="1"/>
</dbReference>
<keyword evidence="2" id="KW-0479">Metal-binding</keyword>
<dbReference type="InterPro" id="IPR027805">
    <property type="entry name" value="Transposase_HTH_dom"/>
</dbReference>
<evidence type="ECO:0000259" key="4">
    <source>
        <dbReference type="Pfam" id="PF13613"/>
    </source>
</evidence>
<evidence type="ECO:0000313" key="6">
    <source>
        <dbReference type="Proteomes" id="UP000198228"/>
    </source>
</evidence>
<evidence type="ECO:0000259" key="3">
    <source>
        <dbReference type="Pfam" id="PF13359"/>
    </source>
</evidence>
<dbReference type="Pfam" id="PF13359">
    <property type="entry name" value="DDE_Tnp_4"/>
    <property type="match status" value="1"/>
</dbReference>
<dbReference type="AlphaFoldDB" id="A0A1C5AH73"/>
<evidence type="ECO:0000313" key="5">
    <source>
        <dbReference type="EMBL" id="SCF44578.1"/>
    </source>
</evidence>
<comment type="cofactor">
    <cofactor evidence="1">
        <name>a divalent metal cation</name>
        <dbReference type="ChEBI" id="CHEBI:60240"/>
    </cofactor>
</comment>
<feature type="domain" description="DDE Tnp4" evidence="3">
    <location>
        <begin position="102"/>
        <end position="249"/>
    </location>
</feature>
<evidence type="ECO:0000256" key="2">
    <source>
        <dbReference type="ARBA" id="ARBA00022723"/>
    </source>
</evidence>
<dbReference type="GO" id="GO:0046872">
    <property type="term" value="F:metal ion binding"/>
    <property type="evidence" value="ECO:0007669"/>
    <property type="project" value="UniProtKB-KW"/>
</dbReference>
<proteinExistence type="predicted"/>
<protein>
    <submittedName>
        <fullName evidence="5">Helix-turn-helix of DDE superfamily endonuclease</fullName>
    </submittedName>
</protein>
<sequence length="260" mass="29029">MLSYPSTISLSSPTLNHLAALIRAHRNQHRSRWRRLRPGRQALLALAHLRNGDTYTRLAAGFEVGVATAWRYVQEAIMLLAAGAEDLDTAMRRIRHLAYAILDGTLISIDRVADQRPYYSGKHKRHGVNVQVIADAAGRLVWASPALPGSAHDLTAARIHGIIDALTSADVMTFADKGYQGARGSVRTPFKRRRFRPRLSRRQKAVNRAHPRIRARGERAIATLKTWKVLAKLRCCPRRATAIVQAILVPHHVEANRHPG</sequence>
<keyword evidence="5" id="KW-0378">Hydrolase</keyword>
<feature type="domain" description="Transposase Helix-turn-helix" evidence="4">
    <location>
        <begin position="35"/>
        <end position="81"/>
    </location>
</feature>
<name>A0A1C5AH73_9ACTN</name>
<dbReference type="Proteomes" id="UP000198228">
    <property type="component" value="Chromosome I"/>
</dbReference>
<dbReference type="RefSeq" id="WP_088964157.1">
    <property type="nucleotide sequence ID" value="NZ_LT607410.1"/>
</dbReference>
<reference evidence="5 6" key="1">
    <citation type="submission" date="2016-06" db="EMBL/GenBank/DDBJ databases">
        <authorList>
            <person name="Kjaerup R.B."/>
            <person name="Dalgaard T.S."/>
            <person name="Juul-Madsen H.R."/>
        </authorList>
    </citation>
    <scope>NUCLEOTIDE SEQUENCE [LARGE SCALE GENOMIC DNA]</scope>
    <source>
        <strain evidence="5 6">DSM 43821</strain>
    </source>
</reference>
<dbReference type="EMBL" id="LT607410">
    <property type="protein sequence ID" value="SCF44578.1"/>
    <property type="molecule type" value="Genomic_DNA"/>
</dbReference>
<evidence type="ECO:0000256" key="1">
    <source>
        <dbReference type="ARBA" id="ARBA00001968"/>
    </source>
</evidence>
<keyword evidence="5" id="KW-0255">Endonuclease</keyword>
<keyword evidence="5" id="KW-0540">Nuclease</keyword>